<dbReference type="AlphaFoldDB" id="A0A3L6F1B9"/>
<sequence length="46" mass="5442">MPTIVSKSDDLLVVLVDRLGRLIMISQTTWMINRNWSQPTWKINRD</sequence>
<name>A0A3L6F1B9_MAIZE</name>
<protein>
    <submittedName>
        <fullName evidence="1">Uncharacterized protein</fullName>
    </submittedName>
</protein>
<gene>
    <name evidence="1" type="ORF">Zm00014a_038941</name>
</gene>
<comment type="caution">
    <text evidence="1">The sequence shown here is derived from an EMBL/GenBank/DDBJ whole genome shotgun (WGS) entry which is preliminary data.</text>
</comment>
<organism evidence="1">
    <name type="scientific">Zea mays</name>
    <name type="common">Maize</name>
    <dbReference type="NCBI Taxonomy" id="4577"/>
    <lineage>
        <taxon>Eukaryota</taxon>
        <taxon>Viridiplantae</taxon>
        <taxon>Streptophyta</taxon>
        <taxon>Embryophyta</taxon>
        <taxon>Tracheophyta</taxon>
        <taxon>Spermatophyta</taxon>
        <taxon>Magnoliopsida</taxon>
        <taxon>Liliopsida</taxon>
        <taxon>Poales</taxon>
        <taxon>Poaceae</taxon>
        <taxon>PACMAD clade</taxon>
        <taxon>Panicoideae</taxon>
        <taxon>Andropogonodae</taxon>
        <taxon>Andropogoneae</taxon>
        <taxon>Tripsacinae</taxon>
        <taxon>Zea</taxon>
    </lineage>
</organism>
<reference evidence="1" key="1">
    <citation type="journal article" date="2018" name="Nat. Genet.">
        <title>Extensive intraspecific gene order and gene structural variations between Mo17 and other maize genomes.</title>
        <authorList>
            <person name="Sun S."/>
            <person name="Zhou Y."/>
            <person name="Chen J."/>
            <person name="Shi J."/>
            <person name="Zhao H."/>
            <person name="Zhao H."/>
            <person name="Song W."/>
            <person name="Zhang M."/>
            <person name="Cui Y."/>
            <person name="Dong X."/>
            <person name="Liu H."/>
            <person name="Ma X."/>
            <person name="Jiao Y."/>
            <person name="Wang B."/>
            <person name="Wei X."/>
            <person name="Stein J.C."/>
            <person name="Glaubitz J.C."/>
            <person name="Lu F."/>
            <person name="Yu G."/>
            <person name="Liang C."/>
            <person name="Fengler K."/>
            <person name="Li B."/>
            <person name="Rafalski A."/>
            <person name="Schnable P.S."/>
            <person name="Ware D.H."/>
            <person name="Buckler E.S."/>
            <person name="Lai J."/>
        </authorList>
    </citation>
    <scope>NUCLEOTIDE SEQUENCE [LARGE SCALE GENOMIC DNA]</scope>
    <source>
        <tissue evidence="1">Seedling</tissue>
    </source>
</reference>
<accession>A0A3L6F1B9</accession>
<dbReference type="EMBL" id="NCVQ01000005">
    <property type="protein sequence ID" value="PWZ27082.1"/>
    <property type="molecule type" value="Genomic_DNA"/>
</dbReference>
<dbReference type="Proteomes" id="UP000251960">
    <property type="component" value="Chromosome 4"/>
</dbReference>
<evidence type="ECO:0000313" key="1">
    <source>
        <dbReference type="EMBL" id="PWZ27082.1"/>
    </source>
</evidence>
<proteinExistence type="predicted"/>